<gene>
    <name evidence="1" type="ORF">RDV84_15415</name>
</gene>
<proteinExistence type="predicted"/>
<dbReference type="EMBL" id="CP133568">
    <property type="protein sequence ID" value="WMT01377.1"/>
    <property type="molecule type" value="Genomic_DNA"/>
</dbReference>
<dbReference type="Proteomes" id="UP001229313">
    <property type="component" value="Chromosome"/>
</dbReference>
<protein>
    <submittedName>
        <fullName evidence="1">Uncharacterized protein</fullName>
    </submittedName>
</protein>
<keyword evidence="2" id="KW-1185">Reference proteome</keyword>
<reference evidence="1 2" key="1">
    <citation type="submission" date="2023-08" db="EMBL/GenBank/DDBJ databases">
        <title>The whole genome sequence of Lysobacter yananisis.</title>
        <authorList>
            <person name="Sun H."/>
        </authorList>
    </citation>
    <scope>NUCLEOTIDE SEQUENCE [LARGE SCALE GENOMIC DNA]</scope>
    <source>
        <strain evidence="1 2">SNNU513</strain>
    </source>
</reference>
<name>A0ABY9P695_9GAMM</name>
<organism evidence="1 2">
    <name type="scientific">Lysobacter yananisis</name>
    <dbReference type="NCBI Taxonomy" id="1003114"/>
    <lineage>
        <taxon>Bacteria</taxon>
        <taxon>Pseudomonadati</taxon>
        <taxon>Pseudomonadota</taxon>
        <taxon>Gammaproteobacteria</taxon>
        <taxon>Lysobacterales</taxon>
        <taxon>Lysobacteraceae</taxon>
        <taxon>Lysobacter</taxon>
    </lineage>
</organism>
<accession>A0ABY9P695</accession>
<evidence type="ECO:0000313" key="1">
    <source>
        <dbReference type="EMBL" id="WMT01377.1"/>
    </source>
</evidence>
<evidence type="ECO:0000313" key="2">
    <source>
        <dbReference type="Proteomes" id="UP001229313"/>
    </source>
</evidence>
<dbReference type="RefSeq" id="WP_309150828.1">
    <property type="nucleotide sequence ID" value="NZ_CP133568.1"/>
</dbReference>
<sequence>MILYWFEFQPVSVPQGLGLGCGITARSQDDALRVLHECMPETRGVAIRRIVAGVKIDDLDPGHVLPNLGNYAVRGCWFPLGYD</sequence>